<accession>A0A1H9MWQ8</accession>
<dbReference type="EMBL" id="FOFJ01000038">
    <property type="protein sequence ID" value="SER28098.1"/>
    <property type="molecule type" value="Genomic_DNA"/>
</dbReference>
<sequence length="102" mass="12176">MSDFHVYEPRHDHGLKHDPLECHRRSQADRLDFFPGHRRYWQPRSVQLLQCLQLHATDHRLCQYRVEDSVRNIEATREFVWNLAPRPLAEVNRPGFFGGSNL</sequence>
<name>A0A1H9MWQ8_9GAMM</name>
<gene>
    <name evidence="1" type="ORF">SAMN04244573_03277</name>
</gene>
<evidence type="ECO:0000313" key="1">
    <source>
        <dbReference type="EMBL" id="SER28098.1"/>
    </source>
</evidence>
<reference evidence="1 2" key="1">
    <citation type="submission" date="2016-10" db="EMBL/GenBank/DDBJ databases">
        <authorList>
            <person name="de Groot N.N."/>
        </authorList>
    </citation>
    <scope>NUCLEOTIDE SEQUENCE [LARGE SCALE GENOMIC DNA]</scope>
    <source>
        <strain evidence="1 2">DSM 378</strain>
    </source>
</reference>
<dbReference type="AlphaFoldDB" id="A0A1H9MWQ8"/>
<protein>
    <submittedName>
        <fullName evidence="1">Uncharacterized protein</fullName>
    </submittedName>
</protein>
<proteinExistence type="predicted"/>
<evidence type="ECO:0000313" key="2">
    <source>
        <dbReference type="Proteomes" id="UP000199267"/>
    </source>
</evidence>
<dbReference type="Proteomes" id="UP000199267">
    <property type="component" value="Unassembled WGS sequence"/>
</dbReference>
<organism evidence="1 2">
    <name type="scientific">Azotobacter beijerinckii</name>
    <dbReference type="NCBI Taxonomy" id="170623"/>
    <lineage>
        <taxon>Bacteria</taxon>
        <taxon>Pseudomonadati</taxon>
        <taxon>Pseudomonadota</taxon>
        <taxon>Gammaproteobacteria</taxon>
        <taxon>Pseudomonadales</taxon>
        <taxon>Pseudomonadaceae</taxon>
        <taxon>Azotobacter</taxon>
    </lineage>
</organism>